<evidence type="ECO:0000313" key="3">
    <source>
        <dbReference type="Proteomes" id="UP001501302"/>
    </source>
</evidence>
<keyword evidence="1" id="KW-1133">Transmembrane helix</keyword>
<name>A0ABP9GRV5_9FLAO</name>
<feature type="transmembrane region" description="Helical" evidence="1">
    <location>
        <begin position="67"/>
        <end position="91"/>
    </location>
</feature>
<feature type="transmembrane region" description="Helical" evidence="1">
    <location>
        <begin position="6"/>
        <end position="30"/>
    </location>
</feature>
<dbReference type="EMBL" id="BAABJJ010000037">
    <property type="protein sequence ID" value="GAA4950959.1"/>
    <property type="molecule type" value="Genomic_DNA"/>
</dbReference>
<reference evidence="3" key="1">
    <citation type="journal article" date="2019" name="Int. J. Syst. Evol. Microbiol.">
        <title>The Global Catalogue of Microorganisms (GCM) 10K type strain sequencing project: providing services to taxonomists for standard genome sequencing and annotation.</title>
        <authorList>
            <consortium name="The Broad Institute Genomics Platform"/>
            <consortium name="The Broad Institute Genome Sequencing Center for Infectious Disease"/>
            <person name="Wu L."/>
            <person name="Ma J."/>
        </authorList>
    </citation>
    <scope>NUCLEOTIDE SEQUENCE [LARGE SCALE GENOMIC DNA]</scope>
    <source>
        <strain evidence="3">JCM 18285</strain>
    </source>
</reference>
<keyword evidence="1" id="KW-0812">Transmembrane</keyword>
<evidence type="ECO:0000313" key="2">
    <source>
        <dbReference type="EMBL" id="GAA4950959.1"/>
    </source>
</evidence>
<keyword evidence="1" id="KW-0472">Membrane</keyword>
<gene>
    <name evidence="2" type="ORF">GCM10023314_25340</name>
</gene>
<feature type="transmembrane region" description="Helical" evidence="1">
    <location>
        <begin position="42"/>
        <end position="61"/>
    </location>
</feature>
<evidence type="ECO:0008006" key="4">
    <source>
        <dbReference type="Google" id="ProtNLM"/>
    </source>
</evidence>
<proteinExistence type="predicted"/>
<comment type="caution">
    <text evidence="2">The sequence shown here is derived from an EMBL/GenBank/DDBJ whole genome shotgun (WGS) entry which is preliminary data.</text>
</comment>
<keyword evidence="3" id="KW-1185">Reference proteome</keyword>
<organism evidence="2 3">
    <name type="scientific">Algibacter agarivorans</name>
    <dbReference type="NCBI Taxonomy" id="1109741"/>
    <lineage>
        <taxon>Bacteria</taxon>
        <taxon>Pseudomonadati</taxon>
        <taxon>Bacteroidota</taxon>
        <taxon>Flavobacteriia</taxon>
        <taxon>Flavobacteriales</taxon>
        <taxon>Flavobacteriaceae</taxon>
        <taxon>Algibacter</taxon>
    </lineage>
</organism>
<accession>A0ABP9GRV5</accession>
<sequence length="130" mass="13905">MKTKNFLVSGIIGGIVDFLLGWLFYGIIFINTFPQPEESSNAMLFIFLGCLTFGLFVSFIFTKWAQITTAITGAKAGAIIGLFIGLFYNFFNLAMNATISMELAALDVAISVVMTSIIGAVIGAVNGKIG</sequence>
<protein>
    <recommendedName>
        <fullName evidence="4">DUF1761 domain-containing protein</fullName>
    </recommendedName>
</protein>
<evidence type="ECO:0000256" key="1">
    <source>
        <dbReference type="SAM" id="Phobius"/>
    </source>
</evidence>
<dbReference type="Proteomes" id="UP001501302">
    <property type="component" value="Unassembled WGS sequence"/>
</dbReference>
<dbReference type="RefSeq" id="WP_345192516.1">
    <property type="nucleotide sequence ID" value="NZ_BAABJJ010000037.1"/>
</dbReference>
<feature type="transmembrane region" description="Helical" evidence="1">
    <location>
        <begin position="103"/>
        <end position="125"/>
    </location>
</feature>